<proteinExistence type="predicted"/>
<comment type="caution">
    <text evidence="2">The sequence shown here is derived from an EMBL/GenBank/DDBJ whole genome shotgun (WGS) entry which is preliminary data.</text>
</comment>
<name>A0A9X1FPV1_9FLAO</name>
<accession>A0A9X1FPV1</accession>
<dbReference type="RefSeq" id="WP_219052301.1">
    <property type="nucleotide sequence ID" value="NZ_JAHWDP010000002.1"/>
</dbReference>
<dbReference type="Pfam" id="PF13380">
    <property type="entry name" value="CoA_binding_2"/>
    <property type="match status" value="1"/>
</dbReference>
<evidence type="ECO:0000313" key="3">
    <source>
        <dbReference type="Proteomes" id="UP001138686"/>
    </source>
</evidence>
<dbReference type="EMBL" id="JAHWDP010000002">
    <property type="protein sequence ID" value="MBW2937874.1"/>
    <property type="molecule type" value="Genomic_DNA"/>
</dbReference>
<gene>
    <name evidence="2" type="ORF">KXJ69_07120</name>
</gene>
<feature type="domain" description="CoA-binding" evidence="1">
    <location>
        <begin position="2"/>
        <end position="113"/>
    </location>
</feature>
<evidence type="ECO:0000313" key="2">
    <source>
        <dbReference type="EMBL" id="MBW2937874.1"/>
    </source>
</evidence>
<organism evidence="2 3">
    <name type="scientific">Halomarinibacterium sedimenti</name>
    <dbReference type="NCBI Taxonomy" id="2857106"/>
    <lineage>
        <taxon>Bacteria</taxon>
        <taxon>Pseudomonadati</taxon>
        <taxon>Bacteroidota</taxon>
        <taxon>Flavobacteriia</taxon>
        <taxon>Flavobacteriales</taxon>
        <taxon>Flavobacteriaceae</taxon>
        <taxon>Halomarinibacterium</taxon>
    </lineage>
</organism>
<dbReference type="InterPro" id="IPR003781">
    <property type="entry name" value="CoA-bd"/>
</dbReference>
<keyword evidence="3" id="KW-1185">Reference proteome</keyword>
<dbReference type="Proteomes" id="UP001138686">
    <property type="component" value="Unassembled WGS sequence"/>
</dbReference>
<sequence>MKKTLVIGASTNPNRYSYLAIQRLVSAQQPVVAIGLKKGVVEGVEFETEKLPFEDIDTVTLYIGAKHQPDYYHYIVSLQPKRVIFNPGTENPEFYTILKENNIEVEVACTLVLLSTNQY</sequence>
<dbReference type="AlphaFoldDB" id="A0A9X1FPV1"/>
<reference evidence="2" key="1">
    <citation type="submission" date="2021-07" db="EMBL/GenBank/DDBJ databases">
        <title>Aureisphaera sp. CAU 1614 isolated from sea sediment.</title>
        <authorList>
            <person name="Kim W."/>
        </authorList>
    </citation>
    <scope>NUCLEOTIDE SEQUENCE</scope>
    <source>
        <strain evidence="2">CAU 1614</strain>
    </source>
</reference>
<evidence type="ECO:0000259" key="1">
    <source>
        <dbReference type="Pfam" id="PF13380"/>
    </source>
</evidence>
<protein>
    <submittedName>
        <fullName evidence="2">CoA-binding protein</fullName>
    </submittedName>
</protein>